<dbReference type="RefSeq" id="WP_245036336.1">
    <property type="nucleotide sequence ID" value="NZ_CP095076.1"/>
</dbReference>
<evidence type="ECO:0000313" key="7">
    <source>
        <dbReference type="Proteomes" id="UP000830326"/>
    </source>
</evidence>
<evidence type="ECO:0000313" key="6">
    <source>
        <dbReference type="EMBL" id="UOR14185.1"/>
    </source>
</evidence>
<evidence type="ECO:0000256" key="4">
    <source>
        <dbReference type="ARBA" id="ARBA00048741"/>
    </source>
</evidence>
<evidence type="ECO:0000256" key="2">
    <source>
        <dbReference type="ARBA" id="ARBA00012737"/>
    </source>
</evidence>
<keyword evidence="7" id="KW-1185">Reference proteome</keyword>
<evidence type="ECO:0000256" key="3">
    <source>
        <dbReference type="ARBA" id="ARBA00022888"/>
    </source>
</evidence>
<accession>A0ABY4HGZ8</accession>
<dbReference type="CDD" id="cd01991">
    <property type="entry name" value="Asn_synthase_B_C"/>
    <property type="match status" value="1"/>
</dbReference>
<sequence>MSFLGLTSAFEDLQNARKSNKFIEQQKVFVGEKTYYVFKNGELSNFHAETIVERYLVNGFSFLNNFKGGFSLVIFDVHKNILTLAKDPLGLKPLFYSIDENSVLWSSHIDHLLEESSSDLILNSEYIERYISIRPSATSPTIYKNIFRVEPGQAVCINLNDKKVEKYMYYKFPKNDYRYLDNEEDLINSFQTIFENSIDKNFSDIKNEKIAFSLSGGLDSNSIYSFAYNKRYLNPMNTYTYSLNFSNPDANETSYIKESLRRYPPKESTILEADDYWSFKDGLEVLGKYPEPFPFLNHALAKLVPPLLEQSNIKYIFSGHLGDHVLDTQKGFLRELLVRRRFNTFIKHYTNILGKSGIKESFKKEYWKSLIPPNEEILWMKNKPQLKTNFVSNGYTSDSKGIENYYKAIVYQNGHEWSAPYIYGRHGVEIRYPFLNLELIEFLLNIPPYFKDNKKSNKYILRAALKGILPEKIRTRVGKSTQGHLIIKGIQKEWSSITKFSDLEYVRNFIDVDIDTFNDRLENFYHGNISSFSDISSIGRALTLEAWLRERFS</sequence>
<keyword evidence="3" id="KW-0061">Asparagine biosynthesis</keyword>
<keyword evidence="3" id="KW-0028">Amino-acid biosynthesis</keyword>
<dbReference type="InterPro" id="IPR001962">
    <property type="entry name" value="Asn_synthase"/>
</dbReference>
<dbReference type="Proteomes" id="UP000830326">
    <property type="component" value="Plasmid unnamed1"/>
</dbReference>
<keyword evidence="6" id="KW-0614">Plasmid</keyword>
<comment type="catalytic activity">
    <reaction evidence="4">
        <text>L-aspartate + L-glutamine + ATP + H2O = L-asparagine + L-glutamate + AMP + diphosphate + H(+)</text>
        <dbReference type="Rhea" id="RHEA:12228"/>
        <dbReference type="ChEBI" id="CHEBI:15377"/>
        <dbReference type="ChEBI" id="CHEBI:15378"/>
        <dbReference type="ChEBI" id="CHEBI:29985"/>
        <dbReference type="ChEBI" id="CHEBI:29991"/>
        <dbReference type="ChEBI" id="CHEBI:30616"/>
        <dbReference type="ChEBI" id="CHEBI:33019"/>
        <dbReference type="ChEBI" id="CHEBI:58048"/>
        <dbReference type="ChEBI" id="CHEBI:58359"/>
        <dbReference type="ChEBI" id="CHEBI:456215"/>
        <dbReference type="EC" id="6.3.5.4"/>
    </reaction>
</comment>
<dbReference type="EC" id="6.3.5.4" evidence="2"/>
<dbReference type="PROSITE" id="PS51278">
    <property type="entry name" value="GATASE_TYPE_2"/>
    <property type="match status" value="1"/>
</dbReference>
<organism evidence="6 7">
    <name type="scientific">Halobacillus amylolyticus</name>
    <dbReference type="NCBI Taxonomy" id="2932259"/>
    <lineage>
        <taxon>Bacteria</taxon>
        <taxon>Bacillati</taxon>
        <taxon>Bacillota</taxon>
        <taxon>Bacilli</taxon>
        <taxon>Bacillales</taxon>
        <taxon>Bacillaceae</taxon>
        <taxon>Halobacillus</taxon>
    </lineage>
</organism>
<name>A0ABY4HGZ8_9BACI</name>
<dbReference type="SUPFAM" id="SSF56235">
    <property type="entry name" value="N-terminal nucleophile aminohydrolases (Ntn hydrolases)"/>
    <property type="match status" value="1"/>
</dbReference>
<dbReference type="PANTHER" id="PTHR43284">
    <property type="entry name" value="ASPARAGINE SYNTHETASE (GLUTAMINE-HYDROLYZING)"/>
    <property type="match status" value="1"/>
</dbReference>
<proteinExistence type="predicted"/>
<dbReference type="Pfam" id="PF00733">
    <property type="entry name" value="Asn_synthase"/>
    <property type="match status" value="1"/>
</dbReference>
<dbReference type="InterPro" id="IPR014729">
    <property type="entry name" value="Rossmann-like_a/b/a_fold"/>
</dbReference>
<gene>
    <name evidence="6" type="ORF">MUO15_21110</name>
</gene>
<dbReference type="PANTHER" id="PTHR43284:SF1">
    <property type="entry name" value="ASPARAGINE SYNTHETASE"/>
    <property type="match status" value="1"/>
</dbReference>
<comment type="pathway">
    <text evidence="1">Amino-acid biosynthesis; L-asparagine biosynthesis; L-asparagine from L-aspartate (L-Gln route): step 1/1.</text>
</comment>
<evidence type="ECO:0000259" key="5">
    <source>
        <dbReference type="PROSITE" id="PS51278"/>
    </source>
</evidence>
<dbReference type="Pfam" id="PF13537">
    <property type="entry name" value="GATase_7"/>
    <property type="match status" value="1"/>
</dbReference>
<dbReference type="Gene3D" id="3.40.50.620">
    <property type="entry name" value="HUPs"/>
    <property type="match status" value="1"/>
</dbReference>
<evidence type="ECO:0000256" key="1">
    <source>
        <dbReference type="ARBA" id="ARBA00005187"/>
    </source>
</evidence>
<geneLocation type="plasmid" evidence="6 7">
    <name>unnamed1</name>
</geneLocation>
<dbReference type="InterPro" id="IPR029055">
    <property type="entry name" value="Ntn_hydrolases_N"/>
</dbReference>
<dbReference type="InterPro" id="IPR051786">
    <property type="entry name" value="ASN_synthetase/amidase"/>
</dbReference>
<feature type="domain" description="Glutamine amidotransferase type-2" evidence="5">
    <location>
        <begin position="1"/>
        <end position="160"/>
    </location>
</feature>
<protein>
    <recommendedName>
        <fullName evidence="2">asparagine synthase (glutamine-hydrolyzing)</fullName>
        <ecNumber evidence="2">6.3.5.4</ecNumber>
    </recommendedName>
</protein>
<dbReference type="Gene3D" id="3.60.20.10">
    <property type="entry name" value="Glutamine Phosphoribosylpyrophosphate, subunit 1, domain 1"/>
    <property type="match status" value="1"/>
</dbReference>
<dbReference type="EMBL" id="CP095076">
    <property type="protein sequence ID" value="UOR14185.1"/>
    <property type="molecule type" value="Genomic_DNA"/>
</dbReference>
<dbReference type="InterPro" id="IPR017932">
    <property type="entry name" value="GATase_2_dom"/>
</dbReference>
<reference evidence="6" key="1">
    <citation type="submission" date="2022-04" db="EMBL/GenBank/DDBJ databases">
        <title>Halobacillus sp. isolated from saltern.</title>
        <authorList>
            <person name="Won M."/>
            <person name="Lee C.-M."/>
            <person name="Woen H.-Y."/>
            <person name="Kwon S.-W."/>
        </authorList>
    </citation>
    <scope>NUCLEOTIDE SEQUENCE</scope>
    <source>
        <strain evidence="6">SSHM10-5</strain>
        <plasmid evidence="6">unnamed1</plasmid>
    </source>
</reference>
<dbReference type="SUPFAM" id="SSF52402">
    <property type="entry name" value="Adenine nucleotide alpha hydrolases-like"/>
    <property type="match status" value="1"/>
</dbReference>